<proteinExistence type="predicted"/>
<evidence type="ECO:0000313" key="2">
    <source>
        <dbReference type="Proteomes" id="UP000033965"/>
    </source>
</evidence>
<accession>A0A0G1XYT5</accession>
<reference evidence="1" key="1">
    <citation type="journal article" date="2015" name="Nature">
        <title>rRNA introns, odd ribosomes, and small enigmatic genomes across a large radiation of phyla.</title>
        <authorList>
            <person name="Brown C.T."/>
            <person name="Hug L.A."/>
            <person name="Thomas B.C."/>
            <person name="Sharon I."/>
            <person name="Castelle C.J."/>
            <person name="Singh A."/>
            <person name="Wilkins M.J."/>
            <person name="Williams K.H."/>
            <person name="Banfield J.F."/>
        </authorList>
    </citation>
    <scope>NUCLEOTIDE SEQUENCE [LARGE SCALE GENOMIC DNA]</scope>
</reference>
<comment type="caution">
    <text evidence="1">The sequence shown here is derived from an EMBL/GenBank/DDBJ whole genome shotgun (WGS) entry which is preliminary data.</text>
</comment>
<gene>
    <name evidence="1" type="ORF">UY44_C0023G0003</name>
</gene>
<evidence type="ECO:0000313" key="1">
    <source>
        <dbReference type="EMBL" id="KKW07807.1"/>
    </source>
</evidence>
<protein>
    <submittedName>
        <fullName evidence="1">Uncharacterized protein</fullName>
    </submittedName>
</protein>
<dbReference type="AlphaFoldDB" id="A0A0G1XYT5"/>
<dbReference type="EMBL" id="LCPZ01000023">
    <property type="protein sequence ID" value="KKW07807.1"/>
    <property type="molecule type" value="Genomic_DNA"/>
</dbReference>
<name>A0A0G1XYT5_9BACT</name>
<organism evidence="1 2">
    <name type="scientific">Candidatus Kaiserbacteria bacterium GW2011_GWA2_49_19</name>
    <dbReference type="NCBI Taxonomy" id="1618669"/>
    <lineage>
        <taxon>Bacteria</taxon>
        <taxon>Candidatus Kaiseribacteriota</taxon>
    </lineage>
</organism>
<sequence>MSFENPDFLKKKYQDLHTAKEVERAALNTERSVGEDVGQNPADRIQNYLDRLERLALDPDKEQPRAEMFGGESRPRALSLLREMVMNRYIRPHQEKMAEGAARVEERAAREMGLEAHYGEQELEQRGDIAVEDLEKSLDQWISYLSDANEPYPVWFRYYAFRNVLDLGDYDKDKGEFTKRSPGSFHLFPDIDRGALAYVQQMIEASKDKAVLERLQQAQKSAALENIPDEQLITQAKAKQFANLSFAKQYAEAIKQSGEITPEMREETRGAWVKYQKDTDPTALWASLQSKGAAWCTKGFGTAQTQLQGGDFYVYYTLDKQGKPTIPRVAIRMQGDNIGEVRGVLDNQQNLEGNMIGIAEAKMNELPGAEKYKQASSDMKQLTSLEKKTKAGEQLTKDDLVFLYEIDHPIEGFGYQTDPRIKEIRDTRNPEADMLMVFECTPQQIAHNPQQINESTKAYVGPLVQQDEQGKTIPIFELFQQYSLEHLYTSFPEGKIRQYNVAIGVKNKAQLKQELDAKNIHIYDWANDLLESKDFTTLKTPEQANLARLTVKDLGFPQGATTDEIYQRAQELGLELCPAEVGPHFRLSYTGRDLSYTGRDWIGIGMKQIVDRGGYPGVFSLGTDSALLALDANGARPGDGWGPGGGFVFCLRKKLET</sequence>
<dbReference type="Proteomes" id="UP000033965">
    <property type="component" value="Unassembled WGS sequence"/>
</dbReference>